<dbReference type="PROSITE" id="PS50011">
    <property type="entry name" value="PROTEIN_KINASE_DOM"/>
    <property type="match status" value="1"/>
</dbReference>
<dbReference type="InterPro" id="IPR000719">
    <property type="entry name" value="Prot_kinase_dom"/>
</dbReference>
<dbReference type="PROSITE" id="PS00108">
    <property type="entry name" value="PROTEIN_KINASE_ST"/>
    <property type="match status" value="1"/>
</dbReference>
<name>A0A3B1E6X9_9ZZZZ</name>
<accession>A0A3B1E6X9</accession>
<protein>
    <recommendedName>
        <fullName evidence="1">Protein kinase domain-containing protein</fullName>
    </recommendedName>
</protein>
<evidence type="ECO:0000313" key="2">
    <source>
        <dbReference type="EMBL" id="VAX42295.1"/>
    </source>
</evidence>
<dbReference type="GO" id="GO:0004672">
    <property type="term" value="F:protein kinase activity"/>
    <property type="evidence" value="ECO:0007669"/>
    <property type="project" value="InterPro"/>
</dbReference>
<proteinExistence type="predicted"/>
<feature type="domain" description="Protein kinase" evidence="1">
    <location>
        <begin position="69"/>
        <end position="310"/>
    </location>
</feature>
<gene>
    <name evidence="2" type="ORF">MNBD_PLANCTO02-71</name>
</gene>
<dbReference type="AlphaFoldDB" id="A0A3B1E6X9"/>
<dbReference type="InterPro" id="IPR011009">
    <property type="entry name" value="Kinase-like_dom_sf"/>
</dbReference>
<dbReference type="Pfam" id="PF06293">
    <property type="entry name" value="Kdo"/>
    <property type="match status" value="1"/>
</dbReference>
<evidence type="ECO:0000259" key="1">
    <source>
        <dbReference type="PROSITE" id="PS50011"/>
    </source>
</evidence>
<dbReference type="EMBL" id="UOGL01000639">
    <property type="protein sequence ID" value="VAX42295.1"/>
    <property type="molecule type" value="Genomic_DNA"/>
</dbReference>
<reference evidence="2" key="1">
    <citation type="submission" date="2018-06" db="EMBL/GenBank/DDBJ databases">
        <authorList>
            <person name="Zhirakovskaya E."/>
        </authorList>
    </citation>
    <scope>NUCLEOTIDE SEQUENCE</scope>
</reference>
<sequence>MRFAHDFIDKKLIDKKIMQKRTDLTAITHSNKQKYHDIVTEQRVGYAVKELLYSDFVSLIKFPEFPFQLTDCQIIKAGNTAFLAKTHFQIDRKIIPVAYKRVRRKNVWKKLKSFFQTNHALHCFRIGHEMLQAGIATPRPLAVLVPHRHQPNKPSYLAVQWVENAVDLETFCQHAHQEKAIAQQNAKHLAISLGQLLGKIHSANFSHRDLKSSNILVQTTNATTNTTFETMVIDLDGAARQSHLSVKRRCWNLSRLALDMRQEFSLSNHLRFLKAYFSESTDSPVNWKSIWKKVDKMTIERFCKKQKQAA</sequence>
<dbReference type="InterPro" id="IPR008271">
    <property type="entry name" value="Ser/Thr_kinase_AS"/>
</dbReference>
<dbReference type="GO" id="GO:0005524">
    <property type="term" value="F:ATP binding"/>
    <property type="evidence" value="ECO:0007669"/>
    <property type="project" value="InterPro"/>
</dbReference>
<dbReference type="Gene3D" id="1.10.510.10">
    <property type="entry name" value="Transferase(Phosphotransferase) domain 1"/>
    <property type="match status" value="1"/>
</dbReference>
<dbReference type="SUPFAM" id="SSF56112">
    <property type="entry name" value="Protein kinase-like (PK-like)"/>
    <property type="match status" value="1"/>
</dbReference>
<organism evidence="2">
    <name type="scientific">hydrothermal vent metagenome</name>
    <dbReference type="NCBI Taxonomy" id="652676"/>
    <lineage>
        <taxon>unclassified sequences</taxon>
        <taxon>metagenomes</taxon>
        <taxon>ecological metagenomes</taxon>
    </lineage>
</organism>